<feature type="non-terminal residue" evidence="2">
    <location>
        <position position="1"/>
    </location>
</feature>
<dbReference type="RefSeq" id="WP_340541447.1">
    <property type="nucleotide sequence ID" value="NZ_JBBLXS010000115.1"/>
</dbReference>
<evidence type="ECO:0000313" key="2">
    <source>
        <dbReference type="EMBL" id="MEK0185368.1"/>
    </source>
</evidence>
<feature type="region of interest" description="Disordered" evidence="1">
    <location>
        <begin position="1"/>
        <end position="21"/>
    </location>
</feature>
<proteinExistence type="predicted"/>
<gene>
    <name evidence="2" type="ORF">WMG39_10900</name>
</gene>
<evidence type="ECO:0000256" key="1">
    <source>
        <dbReference type="SAM" id="MobiDB-lite"/>
    </source>
</evidence>
<comment type="caution">
    <text evidence="2">The sequence shown here is derived from an EMBL/GenBank/DDBJ whole genome shotgun (WGS) entry which is preliminary data.</text>
</comment>
<name>A0ABU8YLW2_9CYAN</name>
<dbReference type="Proteomes" id="UP001384579">
    <property type="component" value="Unassembled WGS sequence"/>
</dbReference>
<sequence>LPPPRGDGGRGTKDRTLVPPFCRGGAPVPALSARSDLGLIVKQQSVTGFDVKLTPMARTIH</sequence>
<evidence type="ECO:0000313" key="3">
    <source>
        <dbReference type="Proteomes" id="UP001384579"/>
    </source>
</evidence>
<organism evidence="2 3">
    <name type="scientific">Microcoleus anatoxicus PTRS2</name>
    <dbReference type="NCBI Taxonomy" id="2705321"/>
    <lineage>
        <taxon>Bacteria</taxon>
        <taxon>Bacillati</taxon>
        <taxon>Cyanobacteriota</taxon>
        <taxon>Cyanophyceae</taxon>
        <taxon>Oscillatoriophycideae</taxon>
        <taxon>Oscillatoriales</taxon>
        <taxon>Microcoleaceae</taxon>
        <taxon>Microcoleus</taxon>
        <taxon>Microcoleus anatoxicus</taxon>
    </lineage>
</organism>
<protein>
    <submittedName>
        <fullName evidence="2">Uncharacterized protein</fullName>
    </submittedName>
</protein>
<reference evidence="2 3" key="1">
    <citation type="journal article" date="2020" name="Harmful Algae">
        <title>Molecular and morphological characterization of a novel dihydroanatoxin-a producing Microcoleus species (cyanobacteria) from the Russian River, California, USA.</title>
        <authorList>
            <person name="Conklin K.Y."/>
            <person name="Stancheva R."/>
            <person name="Otten T.G."/>
            <person name="Fadness R."/>
            <person name="Boyer G.L."/>
            <person name="Read B."/>
            <person name="Zhang X."/>
            <person name="Sheath R.G."/>
        </authorList>
    </citation>
    <scope>NUCLEOTIDE SEQUENCE [LARGE SCALE GENOMIC DNA]</scope>
    <source>
        <strain evidence="2 3">PTRS2</strain>
    </source>
</reference>
<keyword evidence="3" id="KW-1185">Reference proteome</keyword>
<feature type="compositionally biased region" description="Basic and acidic residues" evidence="1">
    <location>
        <begin position="7"/>
        <end position="16"/>
    </location>
</feature>
<accession>A0ABU8YLW2</accession>
<dbReference type="EMBL" id="JBBLXS010000115">
    <property type="protein sequence ID" value="MEK0185368.1"/>
    <property type="molecule type" value="Genomic_DNA"/>
</dbReference>